<dbReference type="Proteomes" id="UP001259832">
    <property type="component" value="Unassembled WGS sequence"/>
</dbReference>
<dbReference type="EMBL" id="JASMQC010000076">
    <property type="protein sequence ID" value="KAK1928346.1"/>
    <property type="molecule type" value="Genomic_DNA"/>
</dbReference>
<keyword evidence="3 6" id="KW-0812">Transmembrane</keyword>
<feature type="transmembrane region" description="Helical" evidence="6">
    <location>
        <begin position="743"/>
        <end position="761"/>
    </location>
</feature>
<feature type="transmembrane region" description="Helical" evidence="6">
    <location>
        <begin position="1107"/>
        <end position="1130"/>
    </location>
</feature>
<keyword evidence="4 6" id="KW-1133">Transmembrane helix</keyword>
<feature type="transmembrane region" description="Helical" evidence="6">
    <location>
        <begin position="294"/>
        <end position="311"/>
    </location>
</feature>
<comment type="subcellular location">
    <subcellularLocation>
        <location evidence="1">Membrane</location>
        <topology evidence="1">Multi-pass membrane protein</topology>
    </subcellularLocation>
</comment>
<feature type="transmembrane region" description="Helical" evidence="6">
    <location>
        <begin position="832"/>
        <end position="855"/>
    </location>
</feature>
<evidence type="ECO:0000256" key="5">
    <source>
        <dbReference type="ARBA" id="ARBA00023136"/>
    </source>
</evidence>
<reference evidence="8" key="1">
    <citation type="submission" date="2023-08" db="EMBL/GenBank/DDBJ databases">
        <title>Reference Genome Resource for the Citrus Pathogen Phytophthora citrophthora.</title>
        <authorList>
            <person name="Moller H."/>
            <person name="Coetzee B."/>
            <person name="Rose L.J."/>
            <person name="Van Niekerk J.M."/>
        </authorList>
    </citation>
    <scope>NUCLEOTIDE SEQUENCE</scope>
    <source>
        <strain evidence="8">STE-U-9442</strain>
    </source>
</reference>
<feature type="transmembrane region" description="Helical" evidence="6">
    <location>
        <begin position="527"/>
        <end position="546"/>
    </location>
</feature>
<evidence type="ECO:0000313" key="9">
    <source>
        <dbReference type="Proteomes" id="UP001259832"/>
    </source>
</evidence>
<dbReference type="InterPro" id="IPR020846">
    <property type="entry name" value="MFS_dom"/>
</dbReference>
<protein>
    <submittedName>
        <fullName evidence="8">Major facilitator superfamily domain-containing protein 6</fullName>
    </submittedName>
</protein>
<comment type="caution">
    <text evidence="8">The sequence shown here is derived from an EMBL/GenBank/DDBJ whole genome shotgun (WGS) entry which is preliminary data.</text>
</comment>
<feature type="transmembrane region" description="Helical" evidence="6">
    <location>
        <begin position="228"/>
        <end position="251"/>
    </location>
</feature>
<dbReference type="InterPro" id="IPR051717">
    <property type="entry name" value="MFS_MFSD6"/>
</dbReference>
<dbReference type="InterPro" id="IPR024989">
    <property type="entry name" value="MFS_assoc_dom"/>
</dbReference>
<feature type="transmembrane region" description="Helical" evidence="6">
    <location>
        <begin position="1261"/>
        <end position="1284"/>
    </location>
</feature>
<dbReference type="SUPFAM" id="SSF103473">
    <property type="entry name" value="MFS general substrate transporter"/>
    <property type="match status" value="3"/>
</dbReference>
<evidence type="ECO:0000313" key="8">
    <source>
        <dbReference type="EMBL" id="KAK1928346.1"/>
    </source>
</evidence>
<feature type="transmembrane region" description="Helical" evidence="6">
    <location>
        <begin position="141"/>
        <end position="159"/>
    </location>
</feature>
<feature type="transmembrane region" description="Helical" evidence="6">
    <location>
        <begin position="678"/>
        <end position="701"/>
    </location>
</feature>
<feature type="transmembrane region" description="Helical" evidence="6">
    <location>
        <begin position="591"/>
        <end position="608"/>
    </location>
</feature>
<keyword evidence="5 6" id="KW-0472">Membrane</keyword>
<feature type="transmembrane region" description="Helical" evidence="6">
    <location>
        <begin position="1173"/>
        <end position="1190"/>
    </location>
</feature>
<evidence type="ECO:0000256" key="6">
    <source>
        <dbReference type="SAM" id="Phobius"/>
    </source>
</evidence>
<dbReference type="Pfam" id="PF12832">
    <property type="entry name" value="MFS_1_like"/>
    <property type="match status" value="3"/>
</dbReference>
<evidence type="ECO:0000256" key="2">
    <source>
        <dbReference type="ARBA" id="ARBA00005241"/>
    </source>
</evidence>
<organism evidence="8 9">
    <name type="scientific">Phytophthora citrophthora</name>
    <dbReference type="NCBI Taxonomy" id="4793"/>
    <lineage>
        <taxon>Eukaryota</taxon>
        <taxon>Sar</taxon>
        <taxon>Stramenopiles</taxon>
        <taxon>Oomycota</taxon>
        <taxon>Peronosporomycetes</taxon>
        <taxon>Peronosporales</taxon>
        <taxon>Peronosporaceae</taxon>
        <taxon>Phytophthora</taxon>
    </lineage>
</organism>
<dbReference type="GO" id="GO:0016020">
    <property type="term" value="C:membrane"/>
    <property type="evidence" value="ECO:0007669"/>
    <property type="project" value="UniProtKB-SubCell"/>
</dbReference>
<feature type="transmembrane region" description="Helical" evidence="6">
    <location>
        <begin position="466"/>
        <end position="486"/>
    </location>
</feature>
<name>A0AAD9FY50_9STRA</name>
<feature type="transmembrane region" description="Helical" evidence="6">
    <location>
        <begin position="773"/>
        <end position="792"/>
    </location>
</feature>
<evidence type="ECO:0000256" key="3">
    <source>
        <dbReference type="ARBA" id="ARBA00022692"/>
    </source>
</evidence>
<feature type="transmembrane region" description="Helical" evidence="6">
    <location>
        <begin position="498"/>
        <end position="515"/>
    </location>
</feature>
<keyword evidence="9" id="KW-1185">Reference proteome</keyword>
<dbReference type="PANTHER" id="PTHR16172:SF41">
    <property type="entry name" value="MAJOR FACILITATOR SUPERFAMILY DOMAIN-CONTAINING PROTEIN 6-LIKE"/>
    <property type="match status" value="1"/>
</dbReference>
<dbReference type="PANTHER" id="PTHR16172">
    <property type="entry name" value="MAJOR FACILITATOR SUPERFAMILY DOMAIN-CONTAINING PROTEIN 6-LIKE"/>
    <property type="match status" value="1"/>
</dbReference>
<feature type="domain" description="Major facilitator superfamily (MFS) profile" evidence="7">
    <location>
        <begin position="1106"/>
        <end position="1336"/>
    </location>
</feature>
<sequence length="1336" mass="146460">MSVAVPYFRSLWEIKLMYALTNAGSSSISSFLTVYYQHTAGFSKVQIGILQTLPNFSSIVAPPLWGAVADYLQDQRRIHILCIVTGTLFYFGIQFFSWSFGWTVFMVVMARFQRCPSGSLLDHAVLNVLEKVGGKYGKQRLFGAVGWGVGAYVTGLMVVAGGIYWSFWTQLVLWYSSLLVLQRIPPVQYNNDSGDTTLESGEECPRSSAARTTSFVESARIVVKELDVLVLLGVVFLMGLMYGVIASYLTLNLYNLSGGDPRIVGIAVMCQTSSELPAFFFADKIIKKVGTVKALLISITGYAIRVTYYAMMTNAWGALPFEFLHGATFGLAWAACTQYIYSASPRGCASTIMGILNAVQNGLARALGTLVGGYFYERFGPRTMWLVTGLGVPLSLLGLGFFAYLKGTSEVVQKTMPLEEAEIFTPHGANPQPMKTSGYDALMTMSGSPPVKSTHWVHELLWETKLMYALSSAGGSAMFNFLTVYYQHTAGFSKVQIGVLQTLPSLASMVAPPFWGAVADRIRNQRLVHIFCIVSGSVLWFSLQFFAWSFEWTIFMVVLAQFQRSPGASLLDHAVLNMLGKVGGEYGKQRLFGAVGFGIGAYITGLAVAVGGIYWSFGMSFMLCMSSLLVLRLIPPVRYGNDGYTEVESGESKVENTKHEAPVSFMDNIRVVAKEFDVLVLLGVVFLMGLMYGVLSSFLTLNMYNLSGGDAKIVGVAIMCETASELPAFFFSHKIIKKIGTVNVLLVSIAGYALRISYYAVMTNPWHAIPFEFLHGITFGLSWAAVTQYIYTATPKGCEGTVMGLLNAIQNGLARAMGTLVGGYFYENYGPRVMWLATDLGVPLALIGVGVFAYFKNANEAVHEELLEEAELPTSIKRWRAASPPRDCQHLLWEPKLMYALNSAWGSTTANYLPVYYQHTAGFSKMQIGYLQTLPSIAAILGPPFWGGVADHIRNQRLIHVFCIVSGTLLQFSTQYFYWSLVWTVFMVLISQIQSAPASSLLDHTVLDLLAKEGGEYGRQRLFGAVGWGIGTYLTGIVVAWGGIYWSFNLCLIVGFSTLLVLRHIPPVKYSDQYTALETAEQGEGQDSEMAPSFLEAVRLISHKSDVLVLLGVVFIMGNMHGVFSSFLQLNLYNLAGDDPQIIGVAIMCETSSELPAFFFADKIIKKIGTVNVLLVSLVGYTLRISYYALMTNAWGAIPFEFLHGITFGLTWAACTQYVFAASPRGCEGTVMGVLSAVQNGLARASGTLIGGYFYENYGARAMWTITGFGVPLSLLSVALFAYLKDEEVIDVPQEELLLEQAALFSPHRGDPQGLKSPMHAQGLNTSAHLSYDSVQ</sequence>
<proteinExistence type="inferred from homology"/>
<dbReference type="Gene3D" id="1.20.1250.20">
    <property type="entry name" value="MFS general substrate transporter like domains"/>
    <property type="match status" value="6"/>
</dbReference>
<dbReference type="GO" id="GO:0022857">
    <property type="term" value="F:transmembrane transporter activity"/>
    <property type="evidence" value="ECO:0007669"/>
    <property type="project" value="InterPro"/>
</dbReference>
<dbReference type="InterPro" id="IPR036259">
    <property type="entry name" value="MFS_trans_sf"/>
</dbReference>
<dbReference type="PROSITE" id="PS50850">
    <property type="entry name" value="MFS"/>
    <property type="match status" value="1"/>
</dbReference>
<feature type="transmembrane region" description="Helical" evidence="6">
    <location>
        <begin position="88"/>
        <end position="110"/>
    </location>
</feature>
<feature type="transmembrane region" description="Helical" evidence="6">
    <location>
        <begin position="713"/>
        <end position="731"/>
    </location>
</feature>
<comment type="similarity">
    <text evidence="2">Belongs to the major facilitator superfamily. MFSD6 family.</text>
</comment>
<accession>A0AAD9FY50</accession>
<feature type="transmembrane region" description="Helical" evidence="6">
    <location>
        <begin position="382"/>
        <end position="405"/>
    </location>
</feature>
<evidence type="ECO:0000256" key="4">
    <source>
        <dbReference type="ARBA" id="ARBA00022989"/>
    </source>
</evidence>
<feature type="transmembrane region" description="Helical" evidence="6">
    <location>
        <begin position="1202"/>
        <end position="1221"/>
    </location>
</feature>
<evidence type="ECO:0000259" key="7">
    <source>
        <dbReference type="PROSITE" id="PS50850"/>
    </source>
</evidence>
<feature type="transmembrane region" description="Helical" evidence="6">
    <location>
        <begin position="263"/>
        <end position="282"/>
    </location>
</feature>
<evidence type="ECO:0000256" key="1">
    <source>
        <dbReference type="ARBA" id="ARBA00004141"/>
    </source>
</evidence>
<gene>
    <name evidence="8" type="ORF">P3T76_016202</name>
</gene>